<dbReference type="Proteomes" id="UP000198844">
    <property type="component" value="Unassembled WGS sequence"/>
</dbReference>
<reference evidence="1 2" key="1">
    <citation type="submission" date="2016-10" db="EMBL/GenBank/DDBJ databases">
        <authorList>
            <person name="de Groot N.N."/>
        </authorList>
    </citation>
    <scope>NUCLEOTIDE SEQUENCE [LARGE SCALE GENOMIC DNA]</scope>
    <source>
        <strain evidence="1 2">LMG 27731</strain>
    </source>
</reference>
<accession>A0A1I7EJ92</accession>
<protein>
    <submittedName>
        <fullName evidence="1">Uncharacterized protein</fullName>
    </submittedName>
</protein>
<evidence type="ECO:0000313" key="2">
    <source>
        <dbReference type="Proteomes" id="UP000198844"/>
    </source>
</evidence>
<organism evidence="1 2">
    <name type="scientific">Paraburkholderia aspalathi</name>
    <dbReference type="NCBI Taxonomy" id="1324617"/>
    <lineage>
        <taxon>Bacteria</taxon>
        <taxon>Pseudomonadati</taxon>
        <taxon>Pseudomonadota</taxon>
        <taxon>Betaproteobacteria</taxon>
        <taxon>Burkholderiales</taxon>
        <taxon>Burkholderiaceae</taxon>
        <taxon>Paraburkholderia</taxon>
    </lineage>
</organism>
<proteinExistence type="predicted"/>
<name>A0A1I7EJ92_9BURK</name>
<gene>
    <name evidence="1" type="ORF">SAMN05192563_102480</name>
</gene>
<evidence type="ECO:0000313" key="1">
    <source>
        <dbReference type="EMBL" id="SFU24010.1"/>
    </source>
</evidence>
<dbReference type="AlphaFoldDB" id="A0A1I7EJ92"/>
<dbReference type="EMBL" id="FPBH01000024">
    <property type="protein sequence ID" value="SFU24010.1"/>
    <property type="molecule type" value="Genomic_DNA"/>
</dbReference>
<sequence length="82" mass="8776">MNTPISAWGLDEFSAYIDFLQAPAPWSIRMRGVRRGGLAAVARATDRALGGQTQKIVTSLFDGLRDVGYLQLNPATGLPTVG</sequence>
<dbReference type="RefSeq" id="WP_093642305.1">
    <property type="nucleotide sequence ID" value="NZ_FPBH01000024.1"/>
</dbReference>